<reference evidence="8" key="2">
    <citation type="submission" date="2025-08" db="UniProtKB">
        <authorList>
            <consortium name="Ensembl"/>
        </authorList>
    </citation>
    <scope>IDENTIFICATION</scope>
</reference>
<comment type="subunit">
    <text evidence="6">Interacts with SAE2 and UBE2I. Covalently attached to a number of proteins.</text>
</comment>
<dbReference type="CDD" id="cd16115">
    <property type="entry name" value="Ubl_SUMO2_3_4"/>
    <property type="match status" value="1"/>
</dbReference>
<evidence type="ECO:0000256" key="1">
    <source>
        <dbReference type="ARBA" id="ARBA00004322"/>
    </source>
</evidence>
<dbReference type="PROSITE" id="PS50053">
    <property type="entry name" value="UBIQUITIN_2"/>
    <property type="match status" value="1"/>
</dbReference>
<comment type="subcellular location">
    <subcellularLocation>
        <location evidence="1">Nucleus</location>
        <location evidence="1">PML body</location>
    </subcellularLocation>
</comment>
<dbReference type="Proteomes" id="UP000694402">
    <property type="component" value="Unassembled WGS sequence"/>
</dbReference>
<organism evidence="8 9">
    <name type="scientific">Oncorhynchus tshawytscha</name>
    <name type="common">Chinook salmon</name>
    <name type="synonym">Salmo tshawytscha</name>
    <dbReference type="NCBI Taxonomy" id="74940"/>
    <lineage>
        <taxon>Eukaryota</taxon>
        <taxon>Metazoa</taxon>
        <taxon>Chordata</taxon>
        <taxon>Craniata</taxon>
        <taxon>Vertebrata</taxon>
        <taxon>Euteleostomi</taxon>
        <taxon>Actinopterygii</taxon>
        <taxon>Neopterygii</taxon>
        <taxon>Teleostei</taxon>
        <taxon>Protacanthopterygii</taxon>
        <taxon>Salmoniformes</taxon>
        <taxon>Salmonidae</taxon>
        <taxon>Salmoninae</taxon>
        <taxon>Oncorhynchus</taxon>
    </lineage>
</organism>
<proteinExistence type="inferred from homology"/>
<evidence type="ECO:0000256" key="4">
    <source>
        <dbReference type="ARBA" id="ARBA00022786"/>
    </source>
</evidence>
<keyword evidence="4" id="KW-0833">Ubl conjugation pathway</keyword>
<evidence type="ECO:0000256" key="2">
    <source>
        <dbReference type="ARBA" id="ARBA00009185"/>
    </source>
</evidence>
<feature type="domain" description="Ubiquitin-like" evidence="7">
    <location>
        <begin position="50"/>
        <end position="127"/>
    </location>
</feature>
<comment type="similarity">
    <text evidence="2">Belongs to the ubiquitin family. SUMO subfamily.</text>
</comment>
<accession>A0AAZ3Q4V0</accession>
<evidence type="ECO:0000256" key="5">
    <source>
        <dbReference type="ARBA" id="ARBA00057717"/>
    </source>
</evidence>
<dbReference type="SMART" id="SM00213">
    <property type="entry name" value="UBQ"/>
    <property type="match status" value="1"/>
</dbReference>
<evidence type="ECO:0000256" key="3">
    <source>
        <dbReference type="ARBA" id="ARBA00022499"/>
    </source>
</evidence>
<evidence type="ECO:0000256" key="6">
    <source>
        <dbReference type="ARBA" id="ARBA00066049"/>
    </source>
</evidence>
<keyword evidence="3" id="KW-1017">Isopeptide bond</keyword>
<gene>
    <name evidence="8" type="primary">LOC112264117</name>
</gene>
<evidence type="ECO:0000259" key="7">
    <source>
        <dbReference type="PROSITE" id="PS50053"/>
    </source>
</evidence>
<dbReference type="GO" id="GO:0016605">
    <property type="term" value="C:PML body"/>
    <property type="evidence" value="ECO:0007669"/>
    <property type="project" value="UniProtKB-SubCell"/>
</dbReference>
<dbReference type="Ensembl" id="ENSOTST00005170827.1">
    <property type="protein sequence ID" value="ENSOTSP00005124242.1"/>
    <property type="gene ID" value="ENSOTSG00005022388.2"/>
</dbReference>
<comment type="function">
    <text evidence="5">Ubiquitin-like protein which can be covalently attached to target lysines either as a monomer or as a lysine-linked polymer. Does not seem to be involved in protein degradation and may function as an antagonist of ubiquitin in the degradation process. Plays a role in a number of cellular processes such as nuclear transport, DNA replication and repair, mitosis and signal transduction. Covalent attachment to its substrates requires prior activation by the E1 complex sae1-sae2 and linkage to the E2 enzyme ube2i.</text>
</comment>
<protein>
    <recommendedName>
        <fullName evidence="7">Ubiquitin-like domain-containing protein</fullName>
    </recommendedName>
</protein>
<reference evidence="9" key="1">
    <citation type="journal article" date="2018" name="PLoS ONE">
        <title>Chinook salmon (Oncorhynchus tshawytscha) genome and transcriptome.</title>
        <authorList>
            <person name="Christensen K.A."/>
            <person name="Leong J.S."/>
            <person name="Sakhrani D."/>
            <person name="Biagi C.A."/>
            <person name="Minkley D.R."/>
            <person name="Withler R.E."/>
            <person name="Rondeau E.B."/>
            <person name="Koop B.F."/>
            <person name="Devlin R.H."/>
        </authorList>
    </citation>
    <scope>NUCLEOTIDE SEQUENCE [LARGE SCALE GENOMIC DNA]</scope>
</reference>
<dbReference type="PANTHER" id="PTHR10562">
    <property type="entry name" value="SMALL UBIQUITIN-RELATED MODIFIER"/>
    <property type="match status" value="1"/>
</dbReference>
<dbReference type="Gene3D" id="3.10.20.90">
    <property type="entry name" value="Phosphatidylinositol 3-kinase Catalytic Subunit, Chain A, domain 1"/>
    <property type="match status" value="1"/>
</dbReference>
<evidence type="ECO:0000313" key="8">
    <source>
        <dbReference type="Ensembl" id="ENSOTSP00005124242.1"/>
    </source>
</evidence>
<dbReference type="FunFam" id="3.10.20.90:FF:000022">
    <property type="entry name" value="Small ubiquitin-related modifier"/>
    <property type="match status" value="1"/>
</dbReference>
<evidence type="ECO:0000313" key="9">
    <source>
        <dbReference type="Proteomes" id="UP000694402"/>
    </source>
</evidence>
<sequence>MEKEQHRLLSKLAQMEVALLPKLRGESAKSLKCSSHGRRKTQGVKTENNDHINLKVAGQDGSVVQFKIKRHTPLSKLMKAYCERQGLTIRQIRFRFDGQPINETDTPAQLEMEDEDTIDVFQQQTGGFLH</sequence>
<dbReference type="SUPFAM" id="SSF54236">
    <property type="entry name" value="Ubiquitin-like"/>
    <property type="match status" value="1"/>
</dbReference>
<dbReference type="InterPro" id="IPR029071">
    <property type="entry name" value="Ubiquitin-like_domsf"/>
</dbReference>
<keyword evidence="9" id="KW-1185">Reference proteome</keyword>
<dbReference type="InterPro" id="IPR022617">
    <property type="entry name" value="Rad60/SUMO-like_dom"/>
</dbReference>
<name>A0AAZ3Q4V0_ONCTS</name>
<dbReference type="GeneTree" id="ENSGT00950000182895"/>
<dbReference type="AlphaFoldDB" id="A0AAZ3Q4V0"/>
<reference evidence="8" key="3">
    <citation type="submission" date="2025-09" db="UniProtKB">
        <authorList>
            <consortium name="Ensembl"/>
        </authorList>
    </citation>
    <scope>IDENTIFICATION</scope>
</reference>
<dbReference type="InterPro" id="IPR000626">
    <property type="entry name" value="Ubiquitin-like_dom"/>
</dbReference>
<dbReference type="Pfam" id="PF11976">
    <property type="entry name" value="Rad60-SLD"/>
    <property type="match status" value="1"/>
</dbReference>